<name>A0A841E9X7_9ACTN</name>
<feature type="region of interest" description="Disordered" evidence="1">
    <location>
        <begin position="37"/>
        <end position="81"/>
    </location>
</feature>
<accession>A0A841E9X7</accession>
<feature type="compositionally biased region" description="Low complexity" evidence="1">
    <location>
        <begin position="69"/>
        <end position="81"/>
    </location>
</feature>
<comment type="caution">
    <text evidence="2">The sequence shown here is derived from an EMBL/GenBank/DDBJ whole genome shotgun (WGS) entry which is preliminary data.</text>
</comment>
<sequence>MADADFAKLYEDAYADLYADLVDSGTAASLLDQAATQAQAAGGDDASQAREQLSEQIASIPETADDAASTEGTEGTEGTSG</sequence>
<evidence type="ECO:0000256" key="1">
    <source>
        <dbReference type="SAM" id="MobiDB-lite"/>
    </source>
</evidence>
<dbReference type="RefSeq" id="WP_184639737.1">
    <property type="nucleotide sequence ID" value="NZ_BAABKT010000039.1"/>
</dbReference>
<reference evidence="2 3" key="1">
    <citation type="submission" date="2020-08" db="EMBL/GenBank/DDBJ databases">
        <title>Sequencing the genomes of 1000 actinobacteria strains.</title>
        <authorList>
            <person name="Klenk H.-P."/>
        </authorList>
    </citation>
    <scope>NUCLEOTIDE SEQUENCE [LARGE SCALE GENOMIC DNA]</scope>
    <source>
        <strain evidence="2 3">DSM 44593</strain>
    </source>
</reference>
<proteinExistence type="predicted"/>
<dbReference type="AlphaFoldDB" id="A0A841E9X7"/>
<keyword evidence="3" id="KW-1185">Reference proteome</keyword>
<dbReference type="Proteomes" id="UP000578077">
    <property type="component" value="Unassembled WGS sequence"/>
</dbReference>
<keyword evidence="2" id="KW-0946">Virion</keyword>
<feature type="compositionally biased region" description="Low complexity" evidence="1">
    <location>
        <begin position="37"/>
        <end position="46"/>
    </location>
</feature>
<evidence type="ECO:0000313" key="3">
    <source>
        <dbReference type="Proteomes" id="UP000578077"/>
    </source>
</evidence>
<protein>
    <submittedName>
        <fullName evidence="2">Spore coat protein CotH</fullName>
    </submittedName>
</protein>
<dbReference type="EMBL" id="JACHLY010000001">
    <property type="protein sequence ID" value="MBB5999816.1"/>
    <property type="molecule type" value="Genomic_DNA"/>
</dbReference>
<evidence type="ECO:0000313" key="2">
    <source>
        <dbReference type="EMBL" id="MBB5999816.1"/>
    </source>
</evidence>
<gene>
    <name evidence="2" type="ORF">HNR25_003567</name>
</gene>
<keyword evidence="2" id="KW-0167">Capsid protein</keyword>
<organism evidence="2 3">
    <name type="scientific">Streptomonospora salina</name>
    <dbReference type="NCBI Taxonomy" id="104205"/>
    <lineage>
        <taxon>Bacteria</taxon>
        <taxon>Bacillati</taxon>
        <taxon>Actinomycetota</taxon>
        <taxon>Actinomycetes</taxon>
        <taxon>Streptosporangiales</taxon>
        <taxon>Nocardiopsidaceae</taxon>
        <taxon>Streptomonospora</taxon>
    </lineage>
</organism>